<accession>A0A6M1LW04</accession>
<feature type="chain" id="PRO_5026819334" evidence="1">
    <location>
        <begin position="20"/>
        <end position="121"/>
    </location>
</feature>
<keyword evidence="1" id="KW-0732">Signal</keyword>
<comment type="caution">
    <text evidence="2">The sequence shown here is derived from an EMBL/GenBank/DDBJ whole genome shotgun (WGS) entry which is preliminary data.</text>
</comment>
<reference evidence="2 3" key="2">
    <citation type="submission" date="2020-03" db="EMBL/GenBank/DDBJ databases">
        <title>Roseomonas stagni sp. nov., isolated from pond water in Japan.</title>
        <authorList>
            <person name="Furuhata K."/>
            <person name="Miyamoto H."/>
            <person name="Goto K."/>
        </authorList>
    </citation>
    <scope>NUCLEOTIDE SEQUENCE [LARGE SCALE GENOMIC DNA]</scope>
    <source>
        <strain evidence="2 3">PeD5</strain>
    </source>
</reference>
<proteinExistence type="predicted"/>
<name>A0A6M1LW04_9PROT</name>
<dbReference type="AlphaFoldDB" id="A0A6M1LW04"/>
<feature type="signal peptide" evidence="1">
    <location>
        <begin position="1"/>
        <end position="19"/>
    </location>
</feature>
<dbReference type="EMBL" id="JAAIKB010000025">
    <property type="protein sequence ID" value="NGM24133.1"/>
    <property type="molecule type" value="Genomic_DNA"/>
</dbReference>
<reference evidence="2 3" key="1">
    <citation type="submission" date="2020-02" db="EMBL/GenBank/DDBJ databases">
        <authorList>
            <person name="Kim H.M."/>
            <person name="Jeon C.O."/>
        </authorList>
    </citation>
    <scope>NUCLEOTIDE SEQUENCE [LARGE SCALE GENOMIC DNA]</scope>
    <source>
        <strain evidence="2 3">PeD5</strain>
    </source>
</reference>
<protein>
    <submittedName>
        <fullName evidence="2">Uncharacterized protein</fullName>
    </submittedName>
</protein>
<gene>
    <name evidence="2" type="ORF">G3576_29270</name>
</gene>
<evidence type="ECO:0000313" key="3">
    <source>
        <dbReference type="Proteomes" id="UP000475385"/>
    </source>
</evidence>
<evidence type="ECO:0000313" key="2">
    <source>
        <dbReference type="EMBL" id="NGM24133.1"/>
    </source>
</evidence>
<evidence type="ECO:0000256" key="1">
    <source>
        <dbReference type="SAM" id="SignalP"/>
    </source>
</evidence>
<dbReference type="Proteomes" id="UP000475385">
    <property type="component" value="Unassembled WGS sequence"/>
</dbReference>
<keyword evidence="3" id="KW-1185">Reference proteome</keyword>
<organism evidence="2 3">
    <name type="scientific">Falsiroseomonas algicola</name>
    <dbReference type="NCBI Taxonomy" id="2716930"/>
    <lineage>
        <taxon>Bacteria</taxon>
        <taxon>Pseudomonadati</taxon>
        <taxon>Pseudomonadota</taxon>
        <taxon>Alphaproteobacteria</taxon>
        <taxon>Acetobacterales</taxon>
        <taxon>Roseomonadaceae</taxon>
        <taxon>Falsiroseomonas</taxon>
    </lineage>
</organism>
<sequence length="121" mass="13312">MRRAPLIALMLLATAPAGAAGLSVGHEWLNEGAPLQECMNRATRAVQQVGLQLMNPTSRAVWAENRAQDQLYVFYCIPERNVVTVTGTAARFEDVDPVVTRLREAFRTARAPAVPSPLRKQ</sequence>
<dbReference type="RefSeq" id="WP_164698046.1">
    <property type="nucleotide sequence ID" value="NZ_JAAIKB010000025.1"/>
</dbReference>